<dbReference type="Gene3D" id="6.10.250.900">
    <property type="match status" value="1"/>
</dbReference>
<dbReference type="Proteomes" id="UP000002277">
    <property type="component" value="Chromosome 17"/>
</dbReference>
<keyword evidence="5" id="KW-0732">Signal</keyword>
<keyword evidence="3" id="KW-0964">Secreted</keyword>
<dbReference type="GO" id="GO:0031841">
    <property type="term" value="F:neuropeptide Y receptor binding"/>
    <property type="evidence" value="ECO:0000318"/>
    <property type="project" value="GO_Central"/>
</dbReference>
<dbReference type="PROSITE" id="PS50276">
    <property type="entry name" value="PANCREATIC_HORMONE_2"/>
    <property type="match status" value="1"/>
</dbReference>
<dbReference type="GO" id="GO:0007218">
    <property type="term" value="P:neuropeptide signaling pathway"/>
    <property type="evidence" value="ECO:0000318"/>
    <property type="project" value="GO_Central"/>
</dbReference>
<organism evidence="6 7">
    <name type="scientific">Pan troglodytes</name>
    <name type="common">Chimpanzee</name>
    <dbReference type="NCBI Taxonomy" id="9598"/>
    <lineage>
        <taxon>Eukaryota</taxon>
        <taxon>Metazoa</taxon>
        <taxon>Chordata</taxon>
        <taxon>Craniata</taxon>
        <taxon>Vertebrata</taxon>
        <taxon>Euteleostomi</taxon>
        <taxon>Mammalia</taxon>
        <taxon>Eutheria</taxon>
        <taxon>Euarchontoglires</taxon>
        <taxon>Primates</taxon>
        <taxon>Haplorrhini</taxon>
        <taxon>Catarrhini</taxon>
        <taxon>Hominidae</taxon>
        <taxon>Pan</taxon>
    </lineage>
</organism>
<comment type="subcellular location">
    <subcellularLocation>
        <location evidence="1">Secreted</location>
    </subcellularLocation>
</comment>
<dbReference type="CDD" id="cd00126">
    <property type="entry name" value="PAH"/>
    <property type="match status" value="1"/>
</dbReference>
<dbReference type="PRINTS" id="PR00278">
    <property type="entry name" value="PANCHORMONE"/>
</dbReference>
<evidence type="ECO:0000256" key="2">
    <source>
        <dbReference type="ARBA" id="ARBA00010022"/>
    </source>
</evidence>
<reference evidence="6" key="3">
    <citation type="submission" date="2025-09" db="UniProtKB">
        <authorList>
            <consortium name="Ensembl"/>
        </authorList>
    </citation>
    <scope>IDENTIFICATION</scope>
</reference>
<evidence type="ECO:0000313" key="7">
    <source>
        <dbReference type="Proteomes" id="UP000002277"/>
    </source>
</evidence>
<dbReference type="EMBL" id="AACZ04041509">
    <property type="status" value="NOT_ANNOTATED_CDS"/>
    <property type="molecule type" value="Genomic_DNA"/>
</dbReference>
<evidence type="ECO:0000256" key="1">
    <source>
        <dbReference type="ARBA" id="ARBA00004613"/>
    </source>
</evidence>
<evidence type="ECO:0008006" key="8">
    <source>
        <dbReference type="Google" id="ProtNLM"/>
    </source>
</evidence>
<proteinExistence type="inferred from homology"/>
<evidence type="ECO:0000256" key="3">
    <source>
        <dbReference type="ARBA" id="ARBA00022525"/>
    </source>
</evidence>
<feature type="signal peptide" evidence="5">
    <location>
        <begin position="1"/>
        <end position="24"/>
    </location>
</feature>
<evidence type="ECO:0000256" key="5">
    <source>
        <dbReference type="SAM" id="SignalP"/>
    </source>
</evidence>
<keyword evidence="7" id="KW-1185">Reference proteome</keyword>
<protein>
    <recommendedName>
        <fullName evidence="8">Pancreatic polypeptide</fullName>
    </recommendedName>
</protein>
<name>A0A2I3RRI4_PANTR</name>
<dbReference type="AlphaFoldDB" id="A0A2I3RRI4"/>
<accession>A0A2I3RRI4</accession>
<reference evidence="6 7" key="1">
    <citation type="journal article" date="2005" name="Nature">
        <title>Initial sequence of the chimpanzee genome and comparison with the human genome.</title>
        <authorList>
            <consortium name="Chimpanzee sequencing and analysis consortium"/>
        </authorList>
    </citation>
    <scope>NUCLEOTIDE SEQUENCE [LARGE SCALE GENOMIC DNA]</scope>
</reference>
<dbReference type="InParanoid" id="A0A2I3RRI4"/>
<dbReference type="GO" id="GO:0007631">
    <property type="term" value="P:feeding behavior"/>
    <property type="evidence" value="ECO:0000318"/>
    <property type="project" value="GO_Central"/>
</dbReference>
<dbReference type="GeneTree" id="ENSGT00530000064295"/>
<dbReference type="GO" id="GO:0005615">
    <property type="term" value="C:extracellular space"/>
    <property type="evidence" value="ECO:0000318"/>
    <property type="project" value="GO_Central"/>
</dbReference>
<dbReference type="GO" id="GO:0005184">
    <property type="term" value="F:neuropeptide hormone activity"/>
    <property type="evidence" value="ECO:0000318"/>
    <property type="project" value="GO_Central"/>
</dbReference>
<dbReference type="OMA" id="EWGPPML"/>
<dbReference type="SMART" id="SM00309">
    <property type="entry name" value="PAH"/>
    <property type="match status" value="1"/>
</dbReference>
<dbReference type="Ensembl" id="ENSPTRT00000089517.1">
    <property type="protein sequence ID" value="ENSPTRP00000067301.1"/>
    <property type="gene ID" value="ENSPTRG00000048354.1"/>
</dbReference>
<dbReference type="PANTHER" id="PTHR10533">
    <property type="entry name" value="NEUROPEPTIDE Y/PANCREATIC HORMONE/PEPTIDE YY"/>
    <property type="match status" value="1"/>
</dbReference>
<comment type="similarity">
    <text evidence="2 4">Belongs to the NPY family.</text>
</comment>
<dbReference type="InterPro" id="IPR001955">
    <property type="entry name" value="Pancreatic_hormone-like"/>
</dbReference>
<evidence type="ECO:0000313" key="6">
    <source>
        <dbReference type="Ensembl" id="ENSPTRP00000067301.1"/>
    </source>
</evidence>
<dbReference type="Bgee" id="ENSPTRG00000048354">
    <property type="expression patterns" value="Expressed in testis"/>
</dbReference>
<dbReference type="PANTHER" id="PTHR10533:SF15">
    <property type="entry name" value="PANCREATIC POLYPEPTIDE"/>
    <property type="match status" value="1"/>
</dbReference>
<reference evidence="6" key="2">
    <citation type="submission" date="2025-08" db="UniProtKB">
        <authorList>
            <consortium name="Ensembl"/>
        </authorList>
    </citation>
    <scope>IDENTIFICATION</scope>
</reference>
<sequence>MAAACRCLSLLLLSTCVPLLGARGAPLEPLYPGDNTTPEQMAQCTAELRRYINMLTKPSASRYGERDKEDTLAFSEWGPPMLLPPELSPLDL</sequence>
<feature type="chain" id="PRO_5014174109" description="Pancreatic polypeptide" evidence="5">
    <location>
        <begin position="25"/>
        <end position="92"/>
    </location>
</feature>
<evidence type="ECO:0000256" key="4">
    <source>
        <dbReference type="RuleBase" id="RU000656"/>
    </source>
</evidence>